<evidence type="ECO:0000313" key="1">
    <source>
        <dbReference type="EnsemblPlants" id="OMERI06G25650.1"/>
    </source>
</evidence>
<evidence type="ECO:0000313" key="2">
    <source>
        <dbReference type="Proteomes" id="UP000008021"/>
    </source>
</evidence>
<name>A0A0E0E5L8_9ORYZ</name>
<organism evidence="1">
    <name type="scientific">Oryza meridionalis</name>
    <dbReference type="NCBI Taxonomy" id="40149"/>
    <lineage>
        <taxon>Eukaryota</taxon>
        <taxon>Viridiplantae</taxon>
        <taxon>Streptophyta</taxon>
        <taxon>Embryophyta</taxon>
        <taxon>Tracheophyta</taxon>
        <taxon>Spermatophyta</taxon>
        <taxon>Magnoliopsida</taxon>
        <taxon>Liliopsida</taxon>
        <taxon>Poales</taxon>
        <taxon>Poaceae</taxon>
        <taxon>BOP clade</taxon>
        <taxon>Oryzoideae</taxon>
        <taxon>Oryzeae</taxon>
        <taxon>Oryzinae</taxon>
        <taxon>Oryza</taxon>
    </lineage>
</organism>
<protein>
    <submittedName>
        <fullName evidence="1">Uncharacterized protein</fullName>
    </submittedName>
</protein>
<dbReference type="Proteomes" id="UP000008021">
    <property type="component" value="Chromosome 6"/>
</dbReference>
<reference evidence="1" key="1">
    <citation type="submission" date="2015-04" db="UniProtKB">
        <authorList>
            <consortium name="EnsemblPlants"/>
        </authorList>
    </citation>
    <scope>IDENTIFICATION</scope>
</reference>
<keyword evidence="2" id="KW-1185">Reference proteome</keyword>
<accession>A0A0E0E5L8</accession>
<proteinExistence type="predicted"/>
<dbReference type="HOGENOM" id="CLU_1952253_0_0_1"/>
<sequence>MAYYALFVEVVEMEGIIRLQPVRGFDATATAYFFACKNCSALGSVALLPGYGKPLDSMGEKGLAMILKISGYVPIDCHMVCDWIVTKVSGESFHVNDAGSRVYGTDGKEVVNLNKLKFSVNKIKKFDLP</sequence>
<dbReference type="EnsemblPlants" id="OMERI06G25650.1">
    <property type="protein sequence ID" value="OMERI06G25650.1"/>
    <property type="gene ID" value="OMERI06G25650"/>
</dbReference>
<reference evidence="1" key="2">
    <citation type="submission" date="2018-05" db="EMBL/GenBank/DDBJ databases">
        <title>OmerRS3 (Oryza meridionalis Reference Sequence Version 3).</title>
        <authorList>
            <person name="Zhang J."/>
            <person name="Kudrna D."/>
            <person name="Lee S."/>
            <person name="Talag J."/>
            <person name="Welchert J."/>
            <person name="Wing R.A."/>
        </authorList>
    </citation>
    <scope>NUCLEOTIDE SEQUENCE [LARGE SCALE GENOMIC DNA]</scope>
    <source>
        <strain evidence="1">cv. OR44</strain>
    </source>
</reference>
<dbReference type="Gramene" id="OMERI06G25650.1">
    <property type="protein sequence ID" value="OMERI06G25650.1"/>
    <property type="gene ID" value="OMERI06G25650"/>
</dbReference>
<dbReference type="AlphaFoldDB" id="A0A0E0E5L8"/>